<dbReference type="InterPro" id="IPR038765">
    <property type="entry name" value="Papain-like_cys_pep_sf"/>
</dbReference>
<evidence type="ECO:0000313" key="3">
    <source>
        <dbReference type="Proteomes" id="UP000186400"/>
    </source>
</evidence>
<protein>
    <recommendedName>
        <fullName evidence="4">NlpC/P60 family protein</fullName>
    </recommendedName>
</protein>
<dbReference type="AlphaFoldDB" id="A0A1N6QG75"/>
<accession>A0A1N6QG75</accession>
<feature type="region of interest" description="Disordered" evidence="1">
    <location>
        <begin position="1"/>
        <end position="20"/>
    </location>
</feature>
<dbReference type="OrthoDB" id="370934at2"/>
<evidence type="ECO:0008006" key="4">
    <source>
        <dbReference type="Google" id="ProtNLM"/>
    </source>
</evidence>
<dbReference type="Proteomes" id="UP000186400">
    <property type="component" value="Unassembled WGS sequence"/>
</dbReference>
<dbReference type="RefSeq" id="WP_083943720.1">
    <property type="nucleotide sequence ID" value="NZ_FTMS01000004.1"/>
</dbReference>
<reference evidence="2 3" key="1">
    <citation type="submission" date="2017-01" db="EMBL/GenBank/DDBJ databases">
        <authorList>
            <person name="Mah S.A."/>
            <person name="Swanson W.J."/>
            <person name="Moy G.W."/>
            <person name="Vacquier V.D."/>
        </authorList>
    </citation>
    <scope>NUCLEOTIDE SEQUENCE [LARGE SCALE GENOMIC DNA]</scope>
    <source>
        <strain evidence="2 3">ASpG1</strain>
    </source>
</reference>
<proteinExistence type="predicted"/>
<dbReference type="STRING" id="159291.SAMN05920897_104158"/>
<evidence type="ECO:0000313" key="2">
    <source>
        <dbReference type="EMBL" id="SIQ15577.1"/>
    </source>
</evidence>
<sequence>MAEPPPPSDPAAQTTGPQEGPAIAEAARALVGRRSLRIRGRVFPSDCSGVILAIFYQAGIDLMPAFAGETGNGVKRLWKLGTPLEESDIAPGDIIFWDNTYDRNRNNLWDDELTHAGIVAAIDGEGTISYVHHNYRRGIVEEKMNLLRPQDTTVNSAMRMRGQRDPEGERWLSSHLFREARRLY</sequence>
<gene>
    <name evidence="2" type="ORF">SAMN05920897_104158</name>
</gene>
<dbReference type="EMBL" id="FTMS01000004">
    <property type="protein sequence ID" value="SIQ15577.1"/>
    <property type="molecule type" value="Genomic_DNA"/>
</dbReference>
<evidence type="ECO:0000256" key="1">
    <source>
        <dbReference type="SAM" id="MobiDB-lite"/>
    </source>
</evidence>
<name>A0A1N6QG75_9SPIO</name>
<organism evidence="2 3">
    <name type="scientific">Alkalispirochaeta americana</name>
    <dbReference type="NCBI Taxonomy" id="159291"/>
    <lineage>
        <taxon>Bacteria</taxon>
        <taxon>Pseudomonadati</taxon>
        <taxon>Spirochaetota</taxon>
        <taxon>Spirochaetia</taxon>
        <taxon>Spirochaetales</taxon>
        <taxon>Spirochaetaceae</taxon>
        <taxon>Alkalispirochaeta</taxon>
    </lineage>
</organism>
<dbReference type="SUPFAM" id="SSF54001">
    <property type="entry name" value="Cysteine proteinases"/>
    <property type="match status" value="1"/>
</dbReference>
<keyword evidence="3" id="KW-1185">Reference proteome</keyword>
<dbReference type="Gene3D" id="3.90.1720.10">
    <property type="entry name" value="endopeptidase domain like (from Nostoc punctiforme)"/>
    <property type="match status" value="1"/>
</dbReference>